<keyword evidence="2" id="KW-1185">Reference proteome</keyword>
<proteinExistence type="predicted"/>
<evidence type="ECO:0008006" key="3">
    <source>
        <dbReference type="Google" id="ProtNLM"/>
    </source>
</evidence>
<evidence type="ECO:0000313" key="2">
    <source>
        <dbReference type="Proteomes" id="UP001501470"/>
    </source>
</evidence>
<evidence type="ECO:0000313" key="1">
    <source>
        <dbReference type="EMBL" id="GAA1567713.1"/>
    </source>
</evidence>
<reference evidence="2" key="1">
    <citation type="journal article" date="2019" name="Int. J. Syst. Evol. Microbiol.">
        <title>The Global Catalogue of Microorganisms (GCM) 10K type strain sequencing project: providing services to taxonomists for standard genome sequencing and annotation.</title>
        <authorList>
            <consortium name="The Broad Institute Genomics Platform"/>
            <consortium name="The Broad Institute Genome Sequencing Center for Infectious Disease"/>
            <person name="Wu L."/>
            <person name="Ma J."/>
        </authorList>
    </citation>
    <scope>NUCLEOTIDE SEQUENCE [LARGE SCALE GENOMIC DNA]</scope>
    <source>
        <strain evidence="2">JCM 15933</strain>
    </source>
</reference>
<dbReference type="RefSeq" id="WP_344513515.1">
    <property type="nucleotide sequence ID" value="NZ_BAAAQD010000039.1"/>
</dbReference>
<accession>A0ABP4NVR6</accession>
<protein>
    <recommendedName>
        <fullName evidence="3">SMI1/KNR4 family protein</fullName>
    </recommendedName>
</protein>
<organism evidence="1 2">
    <name type="scientific">Dactylosporangium maewongense</name>
    <dbReference type="NCBI Taxonomy" id="634393"/>
    <lineage>
        <taxon>Bacteria</taxon>
        <taxon>Bacillati</taxon>
        <taxon>Actinomycetota</taxon>
        <taxon>Actinomycetes</taxon>
        <taxon>Micromonosporales</taxon>
        <taxon>Micromonosporaceae</taxon>
        <taxon>Dactylosporangium</taxon>
    </lineage>
</organism>
<sequence length="190" mass="20978">MQWSEDVAAARWIVERLHPFAQDVGSLVPEAFAAYARIRHPDAGTLDRPQLDALLEVLPRHAPEPGSCWFAIWDGYAWLHGPPAMTALTRDGSADPPAWLTPPPARIQMPSRSFALYRGGLDAARALWDLSWEQSPNLWWPDDHSWCVATEIDLTSTYLGGPAALVRELLDDRRINAQPARPGDPIGAGA</sequence>
<name>A0ABP4NVR6_9ACTN</name>
<gene>
    <name evidence="1" type="ORF">GCM10009827_106790</name>
</gene>
<dbReference type="Proteomes" id="UP001501470">
    <property type="component" value="Unassembled WGS sequence"/>
</dbReference>
<comment type="caution">
    <text evidence="1">The sequence shown here is derived from an EMBL/GenBank/DDBJ whole genome shotgun (WGS) entry which is preliminary data.</text>
</comment>
<dbReference type="EMBL" id="BAAAQD010000039">
    <property type="protein sequence ID" value="GAA1567713.1"/>
    <property type="molecule type" value="Genomic_DNA"/>
</dbReference>